<reference evidence="3 4" key="1">
    <citation type="journal article" date="2015" name="Nat. Commun.">
        <title>Lucilia cuprina genome unlocks parasitic fly biology to underpin future interventions.</title>
        <authorList>
            <person name="Anstead C.A."/>
            <person name="Korhonen P.K."/>
            <person name="Young N.D."/>
            <person name="Hall R.S."/>
            <person name="Jex A.R."/>
            <person name="Murali S.C."/>
            <person name="Hughes D.S."/>
            <person name="Lee S.F."/>
            <person name="Perry T."/>
            <person name="Stroehlein A.J."/>
            <person name="Ansell B.R."/>
            <person name="Breugelmans B."/>
            <person name="Hofmann A."/>
            <person name="Qu J."/>
            <person name="Dugan S."/>
            <person name="Lee S.L."/>
            <person name="Chao H."/>
            <person name="Dinh H."/>
            <person name="Han Y."/>
            <person name="Doddapaneni H.V."/>
            <person name="Worley K.C."/>
            <person name="Muzny D.M."/>
            <person name="Ioannidis P."/>
            <person name="Waterhouse R.M."/>
            <person name="Zdobnov E.M."/>
            <person name="James P.J."/>
            <person name="Bagnall N.H."/>
            <person name="Kotze A.C."/>
            <person name="Gibbs R.A."/>
            <person name="Richards S."/>
            <person name="Batterham P."/>
            <person name="Gasser R.B."/>
        </authorList>
    </citation>
    <scope>NUCLEOTIDE SEQUENCE [LARGE SCALE GENOMIC DNA]</scope>
    <source>
        <strain evidence="3 4">LS</strain>
        <tissue evidence="3">Full body</tissue>
    </source>
</reference>
<evidence type="ECO:0000313" key="4">
    <source>
        <dbReference type="Proteomes" id="UP000037069"/>
    </source>
</evidence>
<dbReference type="AlphaFoldDB" id="A0A0L0C3N3"/>
<organism evidence="3 4">
    <name type="scientific">Lucilia cuprina</name>
    <name type="common">Green bottle fly</name>
    <name type="synonym">Australian sheep blowfly</name>
    <dbReference type="NCBI Taxonomy" id="7375"/>
    <lineage>
        <taxon>Eukaryota</taxon>
        <taxon>Metazoa</taxon>
        <taxon>Ecdysozoa</taxon>
        <taxon>Arthropoda</taxon>
        <taxon>Hexapoda</taxon>
        <taxon>Insecta</taxon>
        <taxon>Pterygota</taxon>
        <taxon>Neoptera</taxon>
        <taxon>Endopterygota</taxon>
        <taxon>Diptera</taxon>
        <taxon>Brachycera</taxon>
        <taxon>Muscomorpha</taxon>
        <taxon>Oestroidea</taxon>
        <taxon>Calliphoridae</taxon>
        <taxon>Luciliinae</taxon>
        <taxon>Lucilia</taxon>
    </lineage>
</organism>
<dbReference type="OMA" id="AHEEDYY"/>
<protein>
    <submittedName>
        <fullName evidence="3">Uncharacterized protein</fullName>
    </submittedName>
</protein>
<dbReference type="EMBL" id="JRES01000948">
    <property type="protein sequence ID" value="KNC26895.1"/>
    <property type="molecule type" value="Genomic_DNA"/>
</dbReference>
<proteinExistence type="predicted"/>
<feature type="compositionally biased region" description="Basic residues" evidence="2">
    <location>
        <begin position="1"/>
        <end position="12"/>
    </location>
</feature>
<feature type="compositionally biased region" description="Low complexity" evidence="2">
    <location>
        <begin position="28"/>
        <end position="43"/>
    </location>
</feature>
<feature type="coiled-coil region" evidence="1">
    <location>
        <begin position="92"/>
        <end position="126"/>
    </location>
</feature>
<evidence type="ECO:0000313" key="3">
    <source>
        <dbReference type="EMBL" id="KNC26895.1"/>
    </source>
</evidence>
<sequence length="196" mass="22372">MSGKLIMKRKLDKTHQSSLNNKVEIEESVSSSTSSSSTSASSSNGTTEKHKNPTNRNEEESSIRQPQSKRLRCDTPPPEPEDLNLPPLPLVNEQNRHLLQAIQLKMLELQNELEAFEHDVEAHEEDYYYLNDHQDLDNRQNNQMSEQEAEALGFAMCAQETMLFLQREGVPSDSLLYTRLRDALVGRSQPDRVVHL</sequence>
<dbReference type="Proteomes" id="UP000037069">
    <property type="component" value="Unassembled WGS sequence"/>
</dbReference>
<keyword evidence="1" id="KW-0175">Coiled coil</keyword>
<dbReference type="OrthoDB" id="6720387at2759"/>
<feature type="region of interest" description="Disordered" evidence="2">
    <location>
        <begin position="1"/>
        <end position="88"/>
    </location>
</feature>
<accession>A0A0L0C3N3</accession>
<name>A0A0L0C3N3_LUCCU</name>
<keyword evidence="4" id="KW-1185">Reference proteome</keyword>
<evidence type="ECO:0000256" key="2">
    <source>
        <dbReference type="SAM" id="MobiDB-lite"/>
    </source>
</evidence>
<evidence type="ECO:0000256" key="1">
    <source>
        <dbReference type="SAM" id="Coils"/>
    </source>
</evidence>
<feature type="compositionally biased region" description="Basic and acidic residues" evidence="2">
    <location>
        <begin position="47"/>
        <end position="62"/>
    </location>
</feature>
<comment type="caution">
    <text evidence="3">The sequence shown here is derived from an EMBL/GenBank/DDBJ whole genome shotgun (WGS) entry which is preliminary data.</text>
</comment>
<gene>
    <name evidence="3" type="ORF">FF38_10931</name>
</gene>